<evidence type="ECO:0000256" key="2">
    <source>
        <dbReference type="ARBA" id="ARBA00022723"/>
    </source>
</evidence>
<protein>
    <submittedName>
        <fullName evidence="14">C2H2-type domain-containing protein</fullName>
    </submittedName>
</protein>
<gene>
    <name evidence="12" type="ORF">SBAD_LOCUS3600</name>
</gene>
<comment type="similarity">
    <text evidence="8">Belongs to the snail C2H2-type zinc-finger protein family.</text>
</comment>
<evidence type="ECO:0000256" key="10">
    <source>
        <dbReference type="SAM" id="MobiDB-lite"/>
    </source>
</evidence>
<reference evidence="14" key="1">
    <citation type="submission" date="2016-06" db="UniProtKB">
        <authorList>
            <consortium name="WormBaseParasite"/>
        </authorList>
    </citation>
    <scope>IDENTIFICATION</scope>
</reference>
<dbReference type="GO" id="GO:0005634">
    <property type="term" value="C:nucleus"/>
    <property type="evidence" value="ECO:0007669"/>
    <property type="project" value="UniProtKB-SubCell"/>
</dbReference>
<dbReference type="Pfam" id="PF00096">
    <property type="entry name" value="zf-C2H2"/>
    <property type="match status" value="2"/>
</dbReference>
<evidence type="ECO:0000313" key="13">
    <source>
        <dbReference type="Proteomes" id="UP000270296"/>
    </source>
</evidence>
<dbReference type="AlphaFoldDB" id="A0A183IJ04"/>
<dbReference type="GO" id="GO:0000981">
    <property type="term" value="F:DNA-binding transcription factor activity, RNA polymerase II-specific"/>
    <property type="evidence" value="ECO:0007669"/>
    <property type="project" value="TreeGrafter"/>
</dbReference>
<evidence type="ECO:0000259" key="11">
    <source>
        <dbReference type="PROSITE" id="PS50157"/>
    </source>
</evidence>
<evidence type="ECO:0000313" key="12">
    <source>
        <dbReference type="EMBL" id="VDP01730.1"/>
    </source>
</evidence>
<evidence type="ECO:0000256" key="8">
    <source>
        <dbReference type="ARBA" id="ARBA00037948"/>
    </source>
</evidence>
<evidence type="ECO:0000256" key="5">
    <source>
        <dbReference type="ARBA" id="ARBA00022833"/>
    </source>
</evidence>
<evidence type="ECO:0000313" key="14">
    <source>
        <dbReference type="WBParaSite" id="SBAD_0000376401-mRNA-1"/>
    </source>
</evidence>
<accession>A0A183IJ04</accession>
<evidence type="ECO:0000256" key="3">
    <source>
        <dbReference type="ARBA" id="ARBA00022737"/>
    </source>
</evidence>
<reference evidence="12 13" key="2">
    <citation type="submission" date="2018-11" db="EMBL/GenBank/DDBJ databases">
        <authorList>
            <consortium name="Pathogen Informatics"/>
        </authorList>
    </citation>
    <scope>NUCLEOTIDE SEQUENCE [LARGE SCALE GENOMIC DNA]</scope>
</reference>
<dbReference type="InterPro" id="IPR050527">
    <property type="entry name" value="Snail/Krueppel_Znf"/>
</dbReference>
<dbReference type="Gene3D" id="3.30.160.60">
    <property type="entry name" value="Classic Zinc Finger"/>
    <property type="match status" value="3"/>
</dbReference>
<feature type="domain" description="C2H2-type" evidence="11">
    <location>
        <begin position="61"/>
        <end position="91"/>
    </location>
</feature>
<dbReference type="PROSITE" id="PS00028">
    <property type="entry name" value="ZINC_FINGER_C2H2_1"/>
    <property type="match status" value="1"/>
</dbReference>
<dbReference type="PANTHER" id="PTHR24388">
    <property type="entry name" value="ZINC FINGER PROTEIN"/>
    <property type="match status" value="1"/>
</dbReference>
<dbReference type="WBParaSite" id="SBAD_0000376401-mRNA-1">
    <property type="protein sequence ID" value="SBAD_0000376401-mRNA-1"/>
    <property type="gene ID" value="SBAD_0000376401"/>
</dbReference>
<dbReference type="InterPro" id="IPR013087">
    <property type="entry name" value="Znf_C2H2_type"/>
</dbReference>
<evidence type="ECO:0000256" key="1">
    <source>
        <dbReference type="ARBA" id="ARBA00004123"/>
    </source>
</evidence>
<dbReference type="FunFam" id="3.30.160.60:FF:000043">
    <property type="entry name" value="Scratch family zinc finger 2"/>
    <property type="match status" value="1"/>
</dbReference>
<keyword evidence="2" id="KW-0479">Metal-binding</keyword>
<keyword evidence="4 9" id="KW-0863">Zinc-finger</keyword>
<evidence type="ECO:0000256" key="9">
    <source>
        <dbReference type="PROSITE-ProRule" id="PRU00042"/>
    </source>
</evidence>
<dbReference type="GO" id="GO:0008270">
    <property type="term" value="F:zinc ion binding"/>
    <property type="evidence" value="ECO:0007669"/>
    <property type="project" value="UniProtKB-KW"/>
</dbReference>
<organism evidence="14">
    <name type="scientific">Soboliphyme baturini</name>
    <dbReference type="NCBI Taxonomy" id="241478"/>
    <lineage>
        <taxon>Eukaryota</taxon>
        <taxon>Metazoa</taxon>
        <taxon>Ecdysozoa</taxon>
        <taxon>Nematoda</taxon>
        <taxon>Enoplea</taxon>
        <taxon>Dorylaimia</taxon>
        <taxon>Dioctophymatida</taxon>
        <taxon>Dioctophymatoidea</taxon>
        <taxon>Soboliphymatidae</taxon>
        <taxon>Soboliphyme</taxon>
    </lineage>
</organism>
<dbReference type="PANTHER" id="PTHR24388:SF38">
    <property type="entry name" value="PROTEIN SNAIL"/>
    <property type="match status" value="1"/>
</dbReference>
<feature type="region of interest" description="Disordered" evidence="10">
    <location>
        <begin position="19"/>
        <end position="46"/>
    </location>
</feature>
<dbReference type="Proteomes" id="UP000270296">
    <property type="component" value="Unassembled WGS sequence"/>
</dbReference>
<keyword evidence="13" id="KW-1185">Reference proteome</keyword>
<dbReference type="GO" id="GO:0000978">
    <property type="term" value="F:RNA polymerase II cis-regulatory region sequence-specific DNA binding"/>
    <property type="evidence" value="ECO:0007669"/>
    <property type="project" value="TreeGrafter"/>
</dbReference>
<feature type="domain" description="C2H2-type" evidence="11">
    <location>
        <begin position="92"/>
        <end position="119"/>
    </location>
</feature>
<keyword evidence="6" id="KW-0238">DNA-binding</keyword>
<dbReference type="OrthoDB" id="5428132at2759"/>
<evidence type="ECO:0000256" key="6">
    <source>
        <dbReference type="ARBA" id="ARBA00023125"/>
    </source>
</evidence>
<keyword evidence="3" id="KW-0677">Repeat</keyword>
<dbReference type="FunFam" id="3.30.160.60:FF:000169">
    <property type="entry name" value="transcriptional repressor scratch 2"/>
    <property type="match status" value="1"/>
</dbReference>
<name>A0A183IJ04_9BILA</name>
<sequence>MLTVCSKMFWVTGMVSTYPGTSSDEEPKAGSHPAPTVRSCSRPSDTLTNRVRPQSFSYFDYVVVAALICGKAFSRPWLLQGHTRSHTGQKPFGCAHCGKAFADRSNLRAHIQTHNSLKRHRCSRCSKSFALKSYMTKHLESTTCSKAN</sequence>
<feature type="domain" description="C2H2-type" evidence="11">
    <location>
        <begin position="120"/>
        <end position="147"/>
    </location>
</feature>
<keyword evidence="7" id="KW-0539">Nucleus</keyword>
<dbReference type="EMBL" id="UZAM01007840">
    <property type="protein sequence ID" value="VDP01730.1"/>
    <property type="molecule type" value="Genomic_DNA"/>
</dbReference>
<dbReference type="InterPro" id="IPR036236">
    <property type="entry name" value="Znf_C2H2_sf"/>
</dbReference>
<comment type="subcellular location">
    <subcellularLocation>
        <location evidence="1">Nucleus</location>
    </subcellularLocation>
</comment>
<evidence type="ECO:0000256" key="4">
    <source>
        <dbReference type="ARBA" id="ARBA00022771"/>
    </source>
</evidence>
<dbReference type="PROSITE" id="PS50157">
    <property type="entry name" value="ZINC_FINGER_C2H2_2"/>
    <property type="match status" value="3"/>
</dbReference>
<dbReference type="SUPFAM" id="SSF57667">
    <property type="entry name" value="beta-beta-alpha zinc fingers"/>
    <property type="match status" value="2"/>
</dbReference>
<proteinExistence type="inferred from homology"/>
<evidence type="ECO:0000256" key="7">
    <source>
        <dbReference type="ARBA" id="ARBA00023242"/>
    </source>
</evidence>
<dbReference type="SMART" id="SM00355">
    <property type="entry name" value="ZnF_C2H2"/>
    <property type="match status" value="3"/>
</dbReference>
<keyword evidence="5" id="KW-0862">Zinc</keyword>